<dbReference type="GO" id="GO:0005737">
    <property type="term" value="C:cytoplasm"/>
    <property type="evidence" value="ECO:0007669"/>
    <property type="project" value="TreeGrafter"/>
</dbReference>
<dbReference type="GO" id="GO:0001664">
    <property type="term" value="F:G protein-coupled receptor binding"/>
    <property type="evidence" value="ECO:0007669"/>
    <property type="project" value="TreeGrafter"/>
</dbReference>
<dbReference type="GO" id="GO:0003924">
    <property type="term" value="F:GTPase activity"/>
    <property type="evidence" value="ECO:0007669"/>
    <property type="project" value="InterPro"/>
</dbReference>
<dbReference type="InterPro" id="IPR027417">
    <property type="entry name" value="P-loop_NTPase"/>
</dbReference>
<evidence type="ECO:0000256" key="2">
    <source>
        <dbReference type="ARBA" id="ARBA00022741"/>
    </source>
</evidence>
<keyword evidence="9" id="KW-1185">Reference proteome</keyword>
<dbReference type="Gene3D" id="3.40.50.300">
    <property type="entry name" value="P-loop containing nucleotide triphosphate hydrolases"/>
    <property type="match status" value="1"/>
</dbReference>
<evidence type="ECO:0000256" key="4">
    <source>
        <dbReference type="ARBA" id="ARBA00023134"/>
    </source>
</evidence>
<evidence type="ECO:0000313" key="9">
    <source>
        <dbReference type="Proteomes" id="UP001054902"/>
    </source>
</evidence>
<dbReference type="Proteomes" id="UP001054902">
    <property type="component" value="Unassembled WGS sequence"/>
</dbReference>
<dbReference type="EMBL" id="BLLK01000069">
    <property type="protein sequence ID" value="GFH60885.1"/>
    <property type="molecule type" value="Genomic_DNA"/>
</dbReference>
<evidence type="ECO:0000256" key="7">
    <source>
        <dbReference type="PIRSR" id="PIRSR601019-2"/>
    </source>
</evidence>
<feature type="binding site" evidence="7">
    <location>
        <position position="227"/>
    </location>
    <ligand>
        <name>Mg(2+)</name>
        <dbReference type="ChEBI" id="CHEBI:18420"/>
    </ligand>
</feature>
<evidence type="ECO:0000256" key="5">
    <source>
        <dbReference type="ARBA" id="ARBA00023224"/>
    </source>
</evidence>
<dbReference type="GO" id="GO:0031683">
    <property type="term" value="F:G-protein beta/gamma-subunit complex binding"/>
    <property type="evidence" value="ECO:0007669"/>
    <property type="project" value="InterPro"/>
</dbReference>
<dbReference type="PROSITE" id="PS51882">
    <property type="entry name" value="G_ALPHA"/>
    <property type="match status" value="1"/>
</dbReference>
<name>A0AAD3DCL1_9STRA</name>
<dbReference type="Gene3D" id="1.10.400.10">
    <property type="entry name" value="GI Alpha 1, domain 2-like"/>
    <property type="match status" value="1"/>
</dbReference>
<dbReference type="PRINTS" id="PR00318">
    <property type="entry name" value="GPROTEINA"/>
</dbReference>
<keyword evidence="1 7" id="KW-0479">Metal-binding</keyword>
<evidence type="ECO:0000256" key="1">
    <source>
        <dbReference type="ARBA" id="ARBA00022723"/>
    </source>
</evidence>
<dbReference type="InterPro" id="IPR001019">
    <property type="entry name" value="Gprotein_alpha_su"/>
</dbReference>
<dbReference type="GO" id="GO:0046872">
    <property type="term" value="F:metal ion binding"/>
    <property type="evidence" value="ECO:0007669"/>
    <property type="project" value="UniProtKB-KW"/>
</dbReference>
<dbReference type="PANTHER" id="PTHR10218:SF302">
    <property type="entry name" value="GUANINE NUCLEOTIDE-BINDING PROTEIN ALPHA-5 SUBUNIT"/>
    <property type="match status" value="1"/>
</dbReference>
<proteinExistence type="predicted"/>
<dbReference type="SMART" id="SM00275">
    <property type="entry name" value="G_alpha"/>
    <property type="match status" value="1"/>
</dbReference>
<evidence type="ECO:0000256" key="3">
    <source>
        <dbReference type="ARBA" id="ARBA00022842"/>
    </source>
</evidence>
<dbReference type="Pfam" id="PF00503">
    <property type="entry name" value="G-alpha"/>
    <property type="match status" value="1"/>
</dbReference>
<feature type="binding site" evidence="6">
    <location>
        <begin position="221"/>
        <end position="227"/>
    </location>
    <ligand>
        <name>GTP</name>
        <dbReference type="ChEBI" id="CHEBI:37565"/>
    </ligand>
</feature>
<dbReference type="GO" id="GO:0007188">
    <property type="term" value="P:adenylate cyclase-modulating G protein-coupled receptor signaling pathway"/>
    <property type="evidence" value="ECO:0007669"/>
    <property type="project" value="TreeGrafter"/>
</dbReference>
<dbReference type="InterPro" id="IPR011025">
    <property type="entry name" value="GproteinA_insert"/>
</dbReference>
<feature type="binding site" evidence="6">
    <location>
        <begin position="196"/>
        <end position="197"/>
    </location>
    <ligand>
        <name>GTP</name>
        <dbReference type="ChEBI" id="CHEBI:37565"/>
    </ligand>
</feature>
<keyword evidence="2 6" id="KW-0547">Nucleotide-binding</keyword>
<comment type="caution">
    <text evidence="8">The sequence shown here is derived from an EMBL/GenBank/DDBJ whole genome shotgun (WGS) entry which is preliminary data.</text>
</comment>
<dbReference type="FunFam" id="3.40.50.300:FF:002307">
    <property type="entry name" value="Guanine nucleotide-binding protein G(k) subunit alpha"/>
    <property type="match status" value="1"/>
</dbReference>
<feature type="binding site" evidence="7">
    <location>
        <position position="46"/>
    </location>
    <ligand>
        <name>Mg(2+)</name>
        <dbReference type="ChEBI" id="CHEBI:18420"/>
    </ligand>
</feature>
<feature type="binding site" evidence="6">
    <location>
        <begin position="42"/>
        <end position="47"/>
    </location>
    <ligand>
        <name>GTP</name>
        <dbReference type="ChEBI" id="CHEBI:37565"/>
    </ligand>
</feature>
<dbReference type="SUPFAM" id="SSF52540">
    <property type="entry name" value="P-loop containing nucleoside triphosphate hydrolases"/>
    <property type="match status" value="1"/>
</dbReference>
<evidence type="ECO:0000256" key="6">
    <source>
        <dbReference type="PIRSR" id="PIRSR601019-1"/>
    </source>
</evidence>
<protein>
    <submittedName>
        <fullName evidence="8">Uncharacterized protein</fullName>
    </submittedName>
</protein>
<feature type="binding site" evidence="6">
    <location>
        <position position="375"/>
    </location>
    <ligand>
        <name>GTP</name>
        <dbReference type="ChEBI" id="CHEBI:37565"/>
    </ligand>
</feature>
<dbReference type="GO" id="GO:0005834">
    <property type="term" value="C:heterotrimeric G-protein complex"/>
    <property type="evidence" value="ECO:0007669"/>
    <property type="project" value="TreeGrafter"/>
</dbReference>
<dbReference type="AlphaFoldDB" id="A0AAD3DCL1"/>
<dbReference type="GO" id="GO:0005525">
    <property type="term" value="F:GTP binding"/>
    <property type="evidence" value="ECO:0007669"/>
    <property type="project" value="UniProtKB-KW"/>
</dbReference>
<dbReference type="PANTHER" id="PTHR10218">
    <property type="entry name" value="GTP-BINDING PROTEIN ALPHA SUBUNIT"/>
    <property type="match status" value="1"/>
</dbReference>
<evidence type="ECO:0000313" key="8">
    <source>
        <dbReference type="EMBL" id="GFH60885.1"/>
    </source>
</evidence>
<reference evidence="8 9" key="1">
    <citation type="journal article" date="2021" name="Sci. Rep.">
        <title>The genome of the diatom Chaetoceros tenuissimus carries an ancient integrated fragment of an extant virus.</title>
        <authorList>
            <person name="Hongo Y."/>
            <person name="Kimura K."/>
            <person name="Takaki Y."/>
            <person name="Yoshida Y."/>
            <person name="Baba S."/>
            <person name="Kobayashi G."/>
            <person name="Nagasaki K."/>
            <person name="Hano T."/>
            <person name="Tomaru Y."/>
        </authorList>
    </citation>
    <scope>NUCLEOTIDE SEQUENCE [LARGE SCALE GENOMIC DNA]</scope>
    <source>
        <strain evidence="8 9">NIES-3715</strain>
    </source>
</reference>
<dbReference type="SUPFAM" id="SSF47895">
    <property type="entry name" value="Transducin (alpha subunit), insertion domain"/>
    <property type="match status" value="1"/>
</dbReference>
<feature type="binding site" evidence="6">
    <location>
        <begin position="315"/>
        <end position="318"/>
    </location>
    <ligand>
        <name>GTP</name>
        <dbReference type="ChEBI" id="CHEBI:37565"/>
    </ligand>
</feature>
<keyword evidence="4 6" id="KW-0342">GTP-binding</keyword>
<keyword evidence="5" id="KW-0807">Transducer</keyword>
<dbReference type="CDD" id="cd00066">
    <property type="entry name" value="G-alpha"/>
    <property type="match status" value="1"/>
</dbReference>
<organism evidence="8 9">
    <name type="scientific">Chaetoceros tenuissimus</name>
    <dbReference type="NCBI Taxonomy" id="426638"/>
    <lineage>
        <taxon>Eukaryota</taxon>
        <taxon>Sar</taxon>
        <taxon>Stramenopiles</taxon>
        <taxon>Ochrophyta</taxon>
        <taxon>Bacillariophyta</taxon>
        <taxon>Coscinodiscophyceae</taxon>
        <taxon>Chaetocerotophycidae</taxon>
        <taxon>Chaetocerotales</taxon>
        <taxon>Chaetocerotaceae</taxon>
        <taxon>Chaetoceros</taxon>
    </lineage>
</organism>
<keyword evidence="3 7" id="KW-0460">Magnesium</keyword>
<gene>
    <name evidence="8" type="ORF">CTEN210_17361</name>
</gene>
<sequence>MSPQAQDAERQRMIDMEISEQQKAASIEDEEKVKLLLLGTGESGKSTIFKQMRILYGSPKTDDDLRMYGVIVRSNIVTAVRKLCLLTRQLGYEKKLDEESKAATAADLSDCSGMTPRESYDQIIAYLVDNTAPEPFPDIPKEQSQKDWVGRSNRAGIQANLDAQQFLQHVEAIRVLWQSATIQDVWMKRAQANINDSHNEYLSDLTRIADTKYIPTEYDILISRVRTTQVTVERYIIDQIQFEVYDVGGQRSERRKWVNCFENVDAVIFVAALSEYDQTLAEAKRHNRMIEALNLFESVVKNANFADTSIMLFLNKKDIFAEKILYSNIADSPFFSDYAGPPKDFDHGVLYFIQKFEEHLEEDEFNDSFIHVTCATDTNNMEFVLDSSRTIIMTDNLRRAGFLGCD</sequence>
<accession>A0AAD3DCL1</accession>
<feature type="binding site" evidence="6">
    <location>
        <begin position="246"/>
        <end position="250"/>
    </location>
    <ligand>
        <name>GTP</name>
        <dbReference type="ChEBI" id="CHEBI:37565"/>
    </ligand>
</feature>